<gene>
    <name evidence="3" type="ORF">ACFQVC_40055</name>
</gene>
<keyword evidence="2" id="KW-1133">Transmembrane helix</keyword>
<proteinExistence type="predicted"/>
<feature type="compositionally biased region" description="Basic and acidic residues" evidence="1">
    <location>
        <begin position="1"/>
        <end position="16"/>
    </location>
</feature>
<feature type="region of interest" description="Disordered" evidence="1">
    <location>
        <begin position="1"/>
        <end position="84"/>
    </location>
</feature>
<keyword evidence="4" id="KW-1185">Reference proteome</keyword>
<protein>
    <recommendedName>
        <fullName evidence="5">Integral membrane protein</fullName>
    </recommendedName>
</protein>
<accession>A0ABW2JWK1</accession>
<dbReference type="RefSeq" id="WP_381840819.1">
    <property type="nucleotide sequence ID" value="NZ_JBHTCF010000032.1"/>
</dbReference>
<organism evidence="3 4">
    <name type="scientific">Streptomyces monticola</name>
    <dbReference type="NCBI Taxonomy" id="2666263"/>
    <lineage>
        <taxon>Bacteria</taxon>
        <taxon>Bacillati</taxon>
        <taxon>Actinomycetota</taxon>
        <taxon>Actinomycetes</taxon>
        <taxon>Kitasatosporales</taxon>
        <taxon>Streptomycetaceae</taxon>
        <taxon>Streptomyces</taxon>
    </lineage>
</organism>
<comment type="caution">
    <text evidence="3">The sequence shown here is derived from an EMBL/GenBank/DDBJ whole genome shotgun (WGS) entry which is preliminary data.</text>
</comment>
<evidence type="ECO:0000313" key="4">
    <source>
        <dbReference type="Proteomes" id="UP001596523"/>
    </source>
</evidence>
<name>A0ABW2JWK1_9ACTN</name>
<reference evidence="4" key="1">
    <citation type="journal article" date="2019" name="Int. J. Syst. Evol. Microbiol.">
        <title>The Global Catalogue of Microorganisms (GCM) 10K type strain sequencing project: providing services to taxonomists for standard genome sequencing and annotation.</title>
        <authorList>
            <consortium name="The Broad Institute Genomics Platform"/>
            <consortium name="The Broad Institute Genome Sequencing Center for Infectious Disease"/>
            <person name="Wu L."/>
            <person name="Ma J."/>
        </authorList>
    </citation>
    <scope>NUCLEOTIDE SEQUENCE [LARGE SCALE GENOMIC DNA]</scope>
    <source>
        <strain evidence="4">SYNS20</strain>
    </source>
</reference>
<feature type="transmembrane region" description="Helical" evidence="2">
    <location>
        <begin position="155"/>
        <end position="176"/>
    </location>
</feature>
<dbReference type="Proteomes" id="UP001596523">
    <property type="component" value="Unassembled WGS sequence"/>
</dbReference>
<feature type="transmembrane region" description="Helical" evidence="2">
    <location>
        <begin position="196"/>
        <end position="213"/>
    </location>
</feature>
<evidence type="ECO:0000256" key="2">
    <source>
        <dbReference type="SAM" id="Phobius"/>
    </source>
</evidence>
<feature type="compositionally biased region" description="Polar residues" evidence="1">
    <location>
        <begin position="41"/>
        <end position="53"/>
    </location>
</feature>
<keyword evidence="2" id="KW-0472">Membrane</keyword>
<sequence length="226" mass="22944">MTTETKTDKTATKDEAETAADETQLSKGADENQLSKGADENQLSKGTDENQLSKGEAQDTDTPDTDAQGADAQDVDADDEALDDENDEARLGAAKPHGVGQGAAAVVAAGLGVVSLTGSWVGTIAAARSNLVGQLETAQTAGVAKQLEALYGNQWQLTALIAGAFALLAVIIGAAVLARPAFGTPGRVQAPWIKSVAWAGFGLGAIGLVLAVAKYTDVMLALPSAP</sequence>
<evidence type="ECO:0000313" key="3">
    <source>
        <dbReference type="EMBL" id="MFC7310393.1"/>
    </source>
</evidence>
<dbReference type="EMBL" id="JBHTCF010000032">
    <property type="protein sequence ID" value="MFC7310393.1"/>
    <property type="molecule type" value="Genomic_DNA"/>
</dbReference>
<keyword evidence="2" id="KW-0812">Transmembrane</keyword>
<feature type="compositionally biased region" description="Acidic residues" evidence="1">
    <location>
        <begin position="73"/>
        <end position="84"/>
    </location>
</feature>
<evidence type="ECO:0000256" key="1">
    <source>
        <dbReference type="SAM" id="MobiDB-lite"/>
    </source>
</evidence>
<evidence type="ECO:0008006" key="5">
    <source>
        <dbReference type="Google" id="ProtNLM"/>
    </source>
</evidence>